<gene>
    <name evidence="2" type="ORF">HNQ40_002555</name>
</gene>
<evidence type="ECO:0000256" key="1">
    <source>
        <dbReference type="SAM" id="Phobius"/>
    </source>
</evidence>
<evidence type="ECO:0000313" key="3">
    <source>
        <dbReference type="Proteomes" id="UP000541810"/>
    </source>
</evidence>
<reference evidence="2 3" key="1">
    <citation type="submission" date="2020-08" db="EMBL/GenBank/DDBJ databases">
        <title>Genomic Encyclopedia of Type Strains, Phase IV (KMG-IV): sequencing the most valuable type-strain genomes for metagenomic binning, comparative biology and taxonomic classification.</title>
        <authorList>
            <person name="Goeker M."/>
        </authorList>
    </citation>
    <scope>NUCLEOTIDE SEQUENCE [LARGE SCALE GENOMIC DNA]</scope>
    <source>
        <strain evidence="2 3">DSM 103725</strain>
    </source>
</reference>
<feature type="transmembrane region" description="Helical" evidence="1">
    <location>
        <begin position="23"/>
        <end position="46"/>
    </location>
</feature>
<evidence type="ECO:0000313" key="2">
    <source>
        <dbReference type="EMBL" id="MBB6430749.1"/>
    </source>
</evidence>
<dbReference type="AlphaFoldDB" id="A0A7X0HAE7"/>
<comment type="caution">
    <text evidence="2">The sequence shown here is derived from an EMBL/GenBank/DDBJ whole genome shotgun (WGS) entry which is preliminary data.</text>
</comment>
<keyword evidence="2" id="KW-0969">Cilium</keyword>
<dbReference type="EMBL" id="JACHGY010000001">
    <property type="protein sequence ID" value="MBB6430749.1"/>
    <property type="molecule type" value="Genomic_DNA"/>
</dbReference>
<dbReference type="RefSeq" id="WP_184678246.1">
    <property type="nucleotide sequence ID" value="NZ_JACHGY010000001.1"/>
</dbReference>
<sequence length="178" mass="19689">MADETPEAAPEGGEETKKKGLPLMPIIAVAAVLLIEAVAIVALFMFSGGPSEVKAEPGVVDELAALEEPAEILVLTGKFQNTKSGRSFMYDTEIYIVTKQKHFDTMTMKKEAMQASITKDITTIFRRAEPSHLREQELATLTRQVSAALENRFGNDENEEPFIQEVLITKCMEFASDY</sequence>
<keyword evidence="1" id="KW-0472">Membrane</keyword>
<dbReference type="Proteomes" id="UP000541810">
    <property type="component" value="Unassembled WGS sequence"/>
</dbReference>
<keyword evidence="1" id="KW-0812">Transmembrane</keyword>
<keyword evidence="2" id="KW-0282">Flagellum</keyword>
<organism evidence="2 3">
    <name type="scientific">Algisphaera agarilytica</name>
    <dbReference type="NCBI Taxonomy" id="1385975"/>
    <lineage>
        <taxon>Bacteria</taxon>
        <taxon>Pseudomonadati</taxon>
        <taxon>Planctomycetota</taxon>
        <taxon>Phycisphaerae</taxon>
        <taxon>Phycisphaerales</taxon>
        <taxon>Phycisphaeraceae</taxon>
        <taxon>Algisphaera</taxon>
    </lineage>
</organism>
<name>A0A7X0HAE7_9BACT</name>
<keyword evidence="3" id="KW-1185">Reference proteome</keyword>
<proteinExistence type="predicted"/>
<keyword evidence="1" id="KW-1133">Transmembrane helix</keyword>
<keyword evidence="2" id="KW-0966">Cell projection</keyword>
<accession>A0A7X0HAE7</accession>
<protein>
    <submittedName>
        <fullName evidence="2">Flagellar basal body-associated protein FliL</fullName>
    </submittedName>
</protein>